<dbReference type="Pfam" id="PF04326">
    <property type="entry name" value="SLFN_AlbA_2"/>
    <property type="match status" value="1"/>
</dbReference>
<dbReference type="PANTHER" id="PTHR12155:SF41">
    <property type="entry name" value="SCHLAFEN ALBA-2 DOMAIN-CONTAINING PROTEIN"/>
    <property type="match status" value="1"/>
</dbReference>
<evidence type="ECO:0000259" key="1">
    <source>
        <dbReference type="Pfam" id="PF04326"/>
    </source>
</evidence>
<proteinExistence type="predicted"/>
<dbReference type="InterPro" id="IPR007421">
    <property type="entry name" value="Schlafen_AlbA_2_dom"/>
</dbReference>
<dbReference type="PANTHER" id="PTHR12155">
    <property type="entry name" value="SCHLAFEN"/>
    <property type="match status" value="1"/>
</dbReference>
<comment type="caution">
    <text evidence="2">The sequence shown here is derived from an EMBL/GenBank/DDBJ whole genome shotgun (WGS) entry which is preliminary data.</text>
</comment>
<name>A0A8J2R7F2_9CRUS</name>
<dbReference type="AlphaFoldDB" id="A0A8J2R7F2"/>
<feature type="domain" description="Schlafen AlbA-2" evidence="1">
    <location>
        <begin position="344"/>
        <end position="464"/>
    </location>
</feature>
<evidence type="ECO:0000313" key="3">
    <source>
        <dbReference type="Proteomes" id="UP000789390"/>
    </source>
</evidence>
<dbReference type="InterPro" id="IPR029684">
    <property type="entry name" value="Schlafen"/>
</dbReference>
<dbReference type="Proteomes" id="UP000789390">
    <property type="component" value="Unassembled WGS sequence"/>
</dbReference>
<organism evidence="2 3">
    <name type="scientific">Daphnia galeata</name>
    <dbReference type="NCBI Taxonomy" id="27404"/>
    <lineage>
        <taxon>Eukaryota</taxon>
        <taxon>Metazoa</taxon>
        <taxon>Ecdysozoa</taxon>
        <taxon>Arthropoda</taxon>
        <taxon>Crustacea</taxon>
        <taxon>Branchiopoda</taxon>
        <taxon>Diplostraca</taxon>
        <taxon>Cladocera</taxon>
        <taxon>Anomopoda</taxon>
        <taxon>Daphniidae</taxon>
        <taxon>Daphnia</taxon>
    </lineage>
</organism>
<keyword evidence="3" id="KW-1185">Reference proteome</keyword>
<reference evidence="2" key="1">
    <citation type="submission" date="2021-11" db="EMBL/GenBank/DDBJ databases">
        <authorList>
            <person name="Schell T."/>
        </authorList>
    </citation>
    <scope>NUCLEOTIDE SEQUENCE</scope>
    <source>
        <strain evidence="2">M5</strain>
    </source>
</reference>
<accession>A0A8J2R7F2</accession>
<gene>
    <name evidence="2" type="ORF">DGAL_LOCUS446</name>
</gene>
<dbReference type="EMBL" id="CAKKLH010000002">
    <property type="protein sequence ID" value="CAH0098394.1"/>
    <property type="molecule type" value="Genomic_DNA"/>
</dbReference>
<sequence>MTMSNSEDFTPLLLRLKEPDFIPTLVFEKRFVELFCNKLNQIFEAKVSGKSNHSIATISDRLDCVLLIAEKDKQFIPLFGTSDSLCSQITNCLRSELIESKSLVPLHIKVLNFISLLIQHIPSKKSHFVSLGLHKLLLLKPAVLNHDLIMWRIDILDRLCDITNALEDISTVNALELLLCFLGCFIDNNQYGCYLTDVTLLNLLLNLICKITNDVSLQNSNHLKKFDDVFLQLARLFPELEEIIHGVYKLICKAILSRPSTNLSKKSSRFSAAHSRISKQRPQIFQFSLSISDFKPNPNINPPRNGCRSAKSDAYSVCRYMFVDMEDMDMEIDAISLEKSVDKICMNTTAEVICGMLNSNKGGTIHFGLTSSGRIDGILVNHEQRDGFRGGVDNLFLNQLSPLLPPSLVNIVFIPVREENKKTIQPNHSLYVIRIVVPAQMNTLYYLKNHGISFVRRPTGNVQLTLKDVRQLAVSLSEKRFVSTS</sequence>
<dbReference type="OrthoDB" id="10034606at2759"/>
<protein>
    <recommendedName>
        <fullName evidence="1">Schlafen AlbA-2 domain-containing protein</fullName>
    </recommendedName>
</protein>
<evidence type="ECO:0000313" key="2">
    <source>
        <dbReference type="EMBL" id="CAH0098394.1"/>
    </source>
</evidence>